<protein>
    <submittedName>
        <fullName evidence="1">Uncharacterized protein</fullName>
    </submittedName>
</protein>
<name>A0AC60Q9G2_IXOPE</name>
<accession>A0AC60Q9G2</accession>
<dbReference type="Proteomes" id="UP000805193">
    <property type="component" value="Unassembled WGS sequence"/>
</dbReference>
<evidence type="ECO:0000313" key="1">
    <source>
        <dbReference type="EMBL" id="KAG0429794.1"/>
    </source>
</evidence>
<keyword evidence="2" id="KW-1185">Reference proteome</keyword>
<comment type="caution">
    <text evidence="1">The sequence shown here is derived from an EMBL/GenBank/DDBJ whole genome shotgun (WGS) entry which is preliminary data.</text>
</comment>
<feature type="non-terminal residue" evidence="1">
    <location>
        <position position="1"/>
    </location>
</feature>
<feature type="non-terminal residue" evidence="1">
    <location>
        <position position="89"/>
    </location>
</feature>
<reference evidence="1 2" key="1">
    <citation type="journal article" date="2020" name="Cell">
        <title>Large-Scale Comparative Analyses of Tick Genomes Elucidate Their Genetic Diversity and Vector Capacities.</title>
        <authorList>
            <consortium name="Tick Genome and Microbiome Consortium (TIGMIC)"/>
            <person name="Jia N."/>
            <person name="Wang J."/>
            <person name="Shi W."/>
            <person name="Du L."/>
            <person name="Sun Y."/>
            <person name="Zhan W."/>
            <person name="Jiang J.F."/>
            <person name="Wang Q."/>
            <person name="Zhang B."/>
            <person name="Ji P."/>
            <person name="Bell-Sakyi L."/>
            <person name="Cui X.M."/>
            <person name="Yuan T.T."/>
            <person name="Jiang B.G."/>
            <person name="Yang W.F."/>
            <person name="Lam T.T."/>
            <person name="Chang Q.C."/>
            <person name="Ding S.J."/>
            <person name="Wang X.J."/>
            <person name="Zhu J.G."/>
            <person name="Ruan X.D."/>
            <person name="Zhao L."/>
            <person name="Wei J.T."/>
            <person name="Ye R.Z."/>
            <person name="Que T.C."/>
            <person name="Du C.H."/>
            <person name="Zhou Y.H."/>
            <person name="Cheng J.X."/>
            <person name="Dai P.F."/>
            <person name="Guo W.B."/>
            <person name="Han X.H."/>
            <person name="Huang E.J."/>
            <person name="Li L.F."/>
            <person name="Wei W."/>
            <person name="Gao Y.C."/>
            <person name="Liu J.Z."/>
            <person name="Shao H.Z."/>
            <person name="Wang X."/>
            <person name="Wang C.C."/>
            <person name="Yang T.C."/>
            <person name="Huo Q.B."/>
            <person name="Li W."/>
            <person name="Chen H.Y."/>
            <person name="Chen S.E."/>
            <person name="Zhou L.G."/>
            <person name="Ni X.B."/>
            <person name="Tian J.H."/>
            <person name="Sheng Y."/>
            <person name="Liu T."/>
            <person name="Pan Y.S."/>
            <person name="Xia L.Y."/>
            <person name="Li J."/>
            <person name="Zhao F."/>
            <person name="Cao W.C."/>
        </authorList>
    </citation>
    <scope>NUCLEOTIDE SEQUENCE [LARGE SCALE GENOMIC DNA]</scope>
    <source>
        <strain evidence="1">Iper-2018</strain>
    </source>
</reference>
<sequence>KRTSRRSHLTVKKTKQCHKFRTSELITADNCTTTTCASSKTKPIAACPGILSTVILGAKTRVPKGAIRSRVRRTTPCEVLTTKALKKAP</sequence>
<proteinExistence type="predicted"/>
<organism evidence="1 2">
    <name type="scientific">Ixodes persulcatus</name>
    <name type="common">Taiga tick</name>
    <dbReference type="NCBI Taxonomy" id="34615"/>
    <lineage>
        <taxon>Eukaryota</taxon>
        <taxon>Metazoa</taxon>
        <taxon>Ecdysozoa</taxon>
        <taxon>Arthropoda</taxon>
        <taxon>Chelicerata</taxon>
        <taxon>Arachnida</taxon>
        <taxon>Acari</taxon>
        <taxon>Parasitiformes</taxon>
        <taxon>Ixodida</taxon>
        <taxon>Ixodoidea</taxon>
        <taxon>Ixodidae</taxon>
        <taxon>Ixodinae</taxon>
        <taxon>Ixodes</taxon>
    </lineage>
</organism>
<dbReference type="EMBL" id="JABSTQ010009381">
    <property type="protein sequence ID" value="KAG0429794.1"/>
    <property type="molecule type" value="Genomic_DNA"/>
</dbReference>
<evidence type="ECO:0000313" key="2">
    <source>
        <dbReference type="Proteomes" id="UP000805193"/>
    </source>
</evidence>
<gene>
    <name evidence="1" type="ORF">HPB47_023290</name>
</gene>